<organism evidence="3 4">
    <name type="scientific">Mycena albidolilacea</name>
    <dbReference type="NCBI Taxonomy" id="1033008"/>
    <lineage>
        <taxon>Eukaryota</taxon>
        <taxon>Fungi</taxon>
        <taxon>Dikarya</taxon>
        <taxon>Basidiomycota</taxon>
        <taxon>Agaricomycotina</taxon>
        <taxon>Agaricomycetes</taxon>
        <taxon>Agaricomycetidae</taxon>
        <taxon>Agaricales</taxon>
        <taxon>Marasmiineae</taxon>
        <taxon>Mycenaceae</taxon>
        <taxon>Mycena</taxon>
    </lineage>
</organism>
<dbReference type="PROSITE" id="PS00463">
    <property type="entry name" value="ZN2_CY6_FUNGAL_1"/>
    <property type="match status" value="1"/>
</dbReference>
<dbReference type="SUPFAM" id="SSF57701">
    <property type="entry name" value="Zn2/Cys6 DNA-binding domain"/>
    <property type="match status" value="1"/>
</dbReference>
<keyword evidence="4" id="KW-1185">Reference proteome</keyword>
<evidence type="ECO:0000313" key="3">
    <source>
        <dbReference type="EMBL" id="KAJ7359193.1"/>
    </source>
</evidence>
<comment type="caution">
    <text evidence="3">The sequence shown here is derived from an EMBL/GenBank/DDBJ whole genome shotgun (WGS) entry which is preliminary data.</text>
</comment>
<feature type="region of interest" description="Disordered" evidence="1">
    <location>
        <begin position="1"/>
        <end position="28"/>
    </location>
</feature>
<feature type="compositionally biased region" description="Polar residues" evidence="1">
    <location>
        <begin position="143"/>
        <end position="153"/>
    </location>
</feature>
<dbReference type="InterPro" id="IPR001138">
    <property type="entry name" value="Zn2Cys6_DnaBD"/>
</dbReference>
<feature type="compositionally biased region" description="Polar residues" evidence="1">
    <location>
        <begin position="113"/>
        <end position="122"/>
    </location>
</feature>
<evidence type="ECO:0000313" key="4">
    <source>
        <dbReference type="Proteomes" id="UP001218218"/>
    </source>
</evidence>
<evidence type="ECO:0000259" key="2">
    <source>
        <dbReference type="PROSITE" id="PS50048"/>
    </source>
</evidence>
<sequence length="212" mass="23542">MFLNRSRGQKSSPSPVTSPPPGHSRNRIACKNCRKRKLKCITTEKHPRLPCERCVKENATCEYAAVSNDEESSSRSSPAPRWVEPLDPESYAKSRGIFPAPPQVPQRHDGYQYNAQTTNPSGSEPPPFPQSRGSYPGNLYPAFNSTGRSTPGNQFPPAGAPRYFPPSAPHIHYGPFPGPANTVYPWTQRRPEYNTCQCPTPQCLCGRRESQS</sequence>
<dbReference type="Pfam" id="PF00172">
    <property type="entry name" value="Zn_clus"/>
    <property type="match status" value="1"/>
</dbReference>
<dbReference type="AlphaFoldDB" id="A0AAD7AHJ5"/>
<dbReference type="Proteomes" id="UP001218218">
    <property type="component" value="Unassembled WGS sequence"/>
</dbReference>
<dbReference type="CDD" id="cd00067">
    <property type="entry name" value="GAL4"/>
    <property type="match status" value="1"/>
</dbReference>
<dbReference type="InterPro" id="IPR036864">
    <property type="entry name" value="Zn2-C6_fun-type_DNA-bd_sf"/>
</dbReference>
<evidence type="ECO:0000256" key="1">
    <source>
        <dbReference type="SAM" id="MobiDB-lite"/>
    </source>
</evidence>
<dbReference type="Gene3D" id="4.10.240.10">
    <property type="entry name" value="Zn(2)-C6 fungal-type DNA-binding domain"/>
    <property type="match status" value="1"/>
</dbReference>
<dbReference type="GO" id="GO:0000981">
    <property type="term" value="F:DNA-binding transcription factor activity, RNA polymerase II-specific"/>
    <property type="evidence" value="ECO:0007669"/>
    <property type="project" value="InterPro"/>
</dbReference>
<gene>
    <name evidence="3" type="ORF">DFH08DRAFT_405787</name>
</gene>
<protein>
    <recommendedName>
        <fullName evidence="2">Zn(2)-C6 fungal-type domain-containing protein</fullName>
    </recommendedName>
</protein>
<reference evidence="3" key="1">
    <citation type="submission" date="2023-03" db="EMBL/GenBank/DDBJ databases">
        <title>Massive genome expansion in bonnet fungi (Mycena s.s.) driven by repeated elements and novel gene families across ecological guilds.</title>
        <authorList>
            <consortium name="Lawrence Berkeley National Laboratory"/>
            <person name="Harder C.B."/>
            <person name="Miyauchi S."/>
            <person name="Viragh M."/>
            <person name="Kuo A."/>
            <person name="Thoen E."/>
            <person name="Andreopoulos B."/>
            <person name="Lu D."/>
            <person name="Skrede I."/>
            <person name="Drula E."/>
            <person name="Henrissat B."/>
            <person name="Morin E."/>
            <person name="Kohler A."/>
            <person name="Barry K."/>
            <person name="LaButti K."/>
            <person name="Morin E."/>
            <person name="Salamov A."/>
            <person name="Lipzen A."/>
            <person name="Mereny Z."/>
            <person name="Hegedus B."/>
            <person name="Baldrian P."/>
            <person name="Stursova M."/>
            <person name="Weitz H."/>
            <person name="Taylor A."/>
            <person name="Grigoriev I.V."/>
            <person name="Nagy L.G."/>
            <person name="Martin F."/>
            <person name="Kauserud H."/>
        </authorList>
    </citation>
    <scope>NUCLEOTIDE SEQUENCE</scope>
    <source>
        <strain evidence="3">CBHHK002</strain>
    </source>
</reference>
<dbReference type="PROSITE" id="PS50048">
    <property type="entry name" value="ZN2_CY6_FUNGAL_2"/>
    <property type="match status" value="1"/>
</dbReference>
<dbReference type="EMBL" id="JARIHO010000006">
    <property type="protein sequence ID" value="KAJ7359193.1"/>
    <property type="molecule type" value="Genomic_DNA"/>
</dbReference>
<accession>A0AAD7AHJ5</accession>
<name>A0AAD7AHJ5_9AGAR</name>
<proteinExistence type="predicted"/>
<feature type="region of interest" description="Disordered" evidence="1">
    <location>
        <begin position="65"/>
        <end position="163"/>
    </location>
</feature>
<dbReference type="SMART" id="SM00066">
    <property type="entry name" value="GAL4"/>
    <property type="match status" value="1"/>
</dbReference>
<feature type="domain" description="Zn(2)-C6 fungal-type" evidence="2">
    <location>
        <begin position="29"/>
        <end position="63"/>
    </location>
</feature>
<dbReference type="GO" id="GO:0008270">
    <property type="term" value="F:zinc ion binding"/>
    <property type="evidence" value="ECO:0007669"/>
    <property type="project" value="InterPro"/>
</dbReference>